<organism evidence="6 7">
    <name type="scientific">Anopheles atroparvus</name>
    <name type="common">European mosquito</name>
    <dbReference type="NCBI Taxonomy" id="41427"/>
    <lineage>
        <taxon>Eukaryota</taxon>
        <taxon>Metazoa</taxon>
        <taxon>Ecdysozoa</taxon>
        <taxon>Arthropoda</taxon>
        <taxon>Hexapoda</taxon>
        <taxon>Insecta</taxon>
        <taxon>Pterygota</taxon>
        <taxon>Neoptera</taxon>
        <taxon>Endopterygota</taxon>
        <taxon>Diptera</taxon>
        <taxon>Nematocera</taxon>
        <taxon>Culicoidea</taxon>
        <taxon>Culicidae</taxon>
        <taxon>Anophelinae</taxon>
        <taxon>Anopheles</taxon>
    </lineage>
</organism>
<dbReference type="Gene3D" id="3.90.190.10">
    <property type="entry name" value="Protein tyrosine phosphatase superfamily"/>
    <property type="match status" value="1"/>
</dbReference>
<dbReference type="PROSITE" id="PS00383">
    <property type="entry name" value="TYR_PHOSPHATASE_1"/>
    <property type="match status" value="1"/>
</dbReference>
<feature type="domain" description="Tyrosine specific protein phosphatases" evidence="5">
    <location>
        <begin position="114"/>
        <end position="183"/>
    </location>
</feature>
<dbReference type="SUPFAM" id="SSF52799">
    <property type="entry name" value="(Phosphotyrosine protein) phosphatases II"/>
    <property type="match status" value="1"/>
</dbReference>
<dbReference type="PANTHER" id="PTHR10367:SF9">
    <property type="entry name" value="DUAL-SPECIFICITY PHOSPHATASE 11 (RNA_RNP COMPLEX 1-INTERACTING)"/>
    <property type="match status" value="1"/>
</dbReference>
<dbReference type="AlphaFoldDB" id="A0AAG5DJ36"/>
<evidence type="ECO:0000313" key="6">
    <source>
        <dbReference type="EnsemblMetazoa" id="ENSAATROPP011297"/>
    </source>
</evidence>
<feature type="compositionally biased region" description="Polar residues" evidence="3">
    <location>
        <begin position="292"/>
        <end position="302"/>
    </location>
</feature>
<dbReference type="InterPro" id="IPR016130">
    <property type="entry name" value="Tyr_Pase_AS"/>
</dbReference>
<accession>A0AAG5DJ36</accession>
<feature type="compositionally biased region" description="Basic and acidic residues" evidence="3">
    <location>
        <begin position="303"/>
        <end position="338"/>
    </location>
</feature>
<dbReference type="SMART" id="SM00195">
    <property type="entry name" value="DSPc"/>
    <property type="match status" value="1"/>
</dbReference>
<dbReference type="InterPro" id="IPR029021">
    <property type="entry name" value="Prot-tyrosine_phosphatase-like"/>
</dbReference>
<dbReference type="InterPro" id="IPR000340">
    <property type="entry name" value="Dual-sp_phosphatase_cat-dom"/>
</dbReference>
<keyword evidence="2" id="KW-0904">Protein phosphatase</keyword>
<dbReference type="EnsemblMetazoa" id="ENSAATROPT012444">
    <property type="protein sequence ID" value="ENSAATROPP011297"/>
    <property type="gene ID" value="ENSAATROPG010124"/>
</dbReference>
<reference evidence="6" key="1">
    <citation type="submission" date="2024-04" db="UniProtKB">
        <authorList>
            <consortium name="EnsemblMetazoa"/>
        </authorList>
    </citation>
    <scope>IDENTIFICATION</scope>
    <source>
        <strain evidence="6">EBRO</strain>
    </source>
</reference>
<protein>
    <recommendedName>
        <fullName evidence="8">Tyrosine specific protein phosphatases domain-containing protein</fullName>
    </recommendedName>
</protein>
<dbReference type="Pfam" id="PF00782">
    <property type="entry name" value="DSPc"/>
    <property type="match status" value="1"/>
</dbReference>
<evidence type="ECO:0000313" key="7">
    <source>
        <dbReference type="Proteomes" id="UP000075880"/>
    </source>
</evidence>
<name>A0AAG5DJ36_ANOAO</name>
<keyword evidence="1" id="KW-0378">Hydrolase</keyword>
<feature type="region of interest" description="Disordered" evidence="3">
    <location>
        <begin position="229"/>
        <end position="376"/>
    </location>
</feature>
<dbReference type="Proteomes" id="UP000075880">
    <property type="component" value="Unassembled WGS sequence"/>
</dbReference>
<dbReference type="InterPro" id="IPR051029">
    <property type="entry name" value="mRNA_Capping_Enz/RNA_Phosphat"/>
</dbReference>
<dbReference type="PROSITE" id="PS50054">
    <property type="entry name" value="TYR_PHOSPHATASE_DUAL"/>
    <property type="match status" value="1"/>
</dbReference>
<keyword evidence="7" id="KW-1185">Reference proteome</keyword>
<dbReference type="PANTHER" id="PTHR10367">
    <property type="entry name" value="MRNA-CAPPING ENZYME"/>
    <property type="match status" value="1"/>
</dbReference>
<dbReference type="InterPro" id="IPR000387">
    <property type="entry name" value="Tyr_Pase_dom"/>
</dbReference>
<feature type="compositionally biased region" description="Basic and acidic residues" evidence="3">
    <location>
        <begin position="253"/>
        <end position="276"/>
    </location>
</feature>
<evidence type="ECO:0000256" key="1">
    <source>
        <dbReference type="ARBA" id="ARBA00022801"/>
    </source>
</evidence>
<evidence type="ECO:0000259" key="5">
    <source>
        <dbReference type="PROSITE" id="PS50056"/>
    </source>
</evidence>
<feature type="domain" description="Tyrosine-protein phosphatase" evidence="4">
    <location>
        <begin position="30"/>
        <end position="194"/>
    </location>
</feature>
<sequence>MAEETSNSLMSVLFISSPRNMPRVPERWFNYSRYGRPVADKFVALRVPLAKNYAIPDDQRFTPADAMSKLPLGLIIDLTNTTRYYNPCEFTSQGVEYQKLFVKGHAVPEMSTVRRFNSIVNGFFENASSGGKLIGVHCTHGLNRTGYLVCAYLILEQGYSSNDAITLFNRQRGHKMERANYLESLHSFSTQSAANGVVQPPQPHGDRNNAGTNRLQLVGKFRNNGVCGVPRQNERFTGHQDEPAVSWRRRDTRHQDERVAWRQGGRDTKHQDERVSWRQGEPNDGQECGPNTRHQGGWNTRNQGERDTRQQVERHAWQNGERRDTRYEWKRNTADRNHHRDRKMPQIPSIGRWDPTTRRIAKHTYFPEDDEKDGAA</sequence>
<evidence type="ECO:0000256" key="3">
    <source>
        <dbReference type="SAM" id="MobiDB-lite"/>
    </source>
</evidence>
<dbReference type="PROSITE" id="PS50056">
    <property type="entry name" value="TYR_PHOSPHATASE_2"/>
    <property type="match status" value="1"/>
</dbReference>
<evidence type="ECO:0008006" key="8">
    <source>
        <dbReference type="Google" id="ProtNLM"/>
    </source>
</evidence>
<dbReference type="InterPro" id="IPR020422">
    <property type="entry name" value="TYR_PHOSPHATASE_DUAL_dom"/>
</dbReference>
<dbReference type="GO" id="GO:0004651">
    <property type="term" value="F:polynucleotide 5'-phosphatase activity"/>
    <property type="evidence" value="ECO:0007669"/>
    <property type="project" value="TreeGrafter"/>
</dbReference>
<feature type="compositionally biased region" description="Basic and acidic residues" evidence="3">
    <location>
        <begin position="232"/>
        <end position="242"/>
    </location>
</feature>
<evidence type="ECO:0000256" key="2">
    <source>
        <dbReference type="ARBA" id="ARBA00022912"/>
    </source>
</evidence>
<proteinExistence type="predicted"/>
<evidence type="ECO:0000259" key="4">
    <source>
        <dbReference type="PROSITE" id="PS50054"/>
    </source>
</evidence>
<feature type="compositionally biased region" description="Acidic residues" evidence="3">
    <location>
        <begin position="367"/>
        <end position="376"/>
    </location>
</feature>
<dbReference type="GO" id="GO:0004721">
    <property type="term" value="F:phosphoprotein phosphatase activity"/>
    <property type="evidence" value="ECO:0007669"/>
    <property type="project" value="UniProtKB-KW"/>
</dbReference>